<dbReference type="Pfam" id="PF02518">
    <property type="entry name" value="HATPase_c"/>
    <property type="match status" value="1"/>
</dbReference>
<comment type="catalytic activity">
    <reaction evidence="1">
        <text>ATP + protein L-histidine = ADP + protein N-phospho-L-histidine.</text>
        <dbReference type="EC" id="2.7.13.3"/>
    </reaction>
</comment>
<accession>A0ABT6WIG4</accession>
<feature type="transmembrane region" description="Helical" evidence="9">
    <location>
        <begin position="102"/>
        <end position="120"/>
    </location>
</feature>
<evidence type="ECO:0000259" key="10">
    <source>
        <dbReference type="Pfam" id="PF02518"/>
    </source>
</evidence>
<keyword evidence="9" id="KW-0812">Transmembrane</keyword>
<dbReference type="InterPro" id="IPR003594">
    <property type="entry name" value="HATPase_dom"/>
</dbReference>
<evidence type="ECO:0000256" key="7">
    <source>
        <dbReference type="ARBA" id="ARBA00022840"/>
    </source>
</evidence>
<feature type="domain" description="Signal transduction histidine kinase subgroup 3 dimerisation and phosphoacceptor" evidence="11">
    <location>
        <begin position="186"/>
        <end position="251"/>
    </location>
</feature>
<dbReference type="InterPro" id="IPR036890">
    <property type="entry name" value="HATPase_C_sf"/>
</dbReference>
<dbReference type="RefSeq" id="WP_282759712.1">
    <property type="nucleotide sequence ID" value="NZ_JASCTH010000007.1"/>
</dbReference>
<evidence type="ECO:0000256" key="3">
    <source>
        <dbReference type="ARBA" id="ARBA00022553"/>
    </source>
</evidence>
<keyword evidence="8" id="KW-0902">Two-component regulatory system</keyword>
<keyword evidence="7" id="KW-0067">ATP-binding</keyword>
<dbReference type="PANTHER" id="PTHR24421:SF10">
    <property type="entry name" value="NITRATE_NITRITE SENSOR PROTEIN NARQ"/>
    <property type="match status" value="1"/>
</dbReference>
<keyword evidence="6 12" id="KW-0418">Kinase</keyword>
<dbReference type="CDD" id="cd16917">
    <property type="entry name" value="HATPase_UhpB-NarQ-NarX-like"/>
    <property type="match status" value="1"/>
</dbReference>
<dbReference type="GO" id="GO:0016301">
    <property type="term" value="F:kinase activity"/>
    <property type="evidence" value="ECO:0007669"/>
    <property type="project" value="UniProtKB-KW"/>
</dbReference>
<dbReference type="InterPro" id="IPR050482">
    <property type="entry name" value="Sensor_HK_TwoCompSys"/>
</dbReference>
<proteinExistence type="predicted"/>
<evidence type="ECO:0000256" key="4">
    <source>
        <dbReference type="ARBA" id="ARBA00022679"/>
    </source>
</evidence>
<dbReference type="PANTHER" id="PTHR24421">
    <property type="entry name" value="NITRATE/NITRITE SENSOR PROTEIN NARX-RELATED"/>
    <property type="match status" value="1"/>
</dbReference>
<evidence type="ECO:0000256" key="2">
    <source>
        <dbReference type="ARBA" id="ARBA00012438"/>
    </source>
</evidence>
<dbReference type="EC" id="2.7.13.3" evidence="2"/>
<evidence type="ECO:0000256" key="8">
    <source>
        <dbReference type="ARBA" id="ARBA00023012"/>
    </source>
</evidence>
<dbReference type="Gene3D" id="1.20.5.1930">
    <property type="match status" value="1"/>
</dbReference>
<dbReference type="Gene3D" id="3.30.565.10">
    <property type="entry name" value="Histidine kinase-like ATPase, C-terminal domain"/>
    <property type="match status" value="1"/>
</dbReference>
<feature type="domain" description="Histidine kinase/HSP90-like ATPase" evidence="10">
    <location>
        <begin position="297"/>
        <end position="385"/>
    </location>
</feature>
<evidence type="ECO:0000313" key="12">
    <source>
        <dbReference type="EMBL" id="MDI6099498.1"/>
    </source>
</evidence>
<evidence type="ECO:0000256" key="1">
    <source>
        <dbReference type="ARBA" id="ARBA00000085"/>
    </source>
</evidence>
<gene>
    <name evidence="12" type="ORF">QLQ12_12920</name>
</gene>
<evidence type="ECO:0000256" key="5">
    <source>
        <dbReference type="ARBA" id="ARBA00022741"/>
    </source>
</evidence>
<dbReference type="SUPFAM" id="SSF55874">
    <property type="entry name" value="ATPase domain of HSP90 chaperone/DNA topoisomerase II/histidine kinase"/>
    <property type="match status" value="1"/>
</dbReference>
<dbReference type="InterPro" id="IPR011712">
    <property type="entry name" value="Sig_transdc_His_kin_sub3_dim/P"/>
</dbReference>
<dbReference type="EMBL" id="JASCTH010000007">
    <property type="protein sequence ID" value="MDI6099498.1"/>
    <property type="molecule type" value="Genomic_DNA"/>
</dbReference>
<feature type="transmembrane region" description="Helical" evidence="9">
    <location>
        <begin position="56"/>
        <end position="72"/>
    </location>
</feature>
<dbReference type="Pfam" id="PF07730">
    <property type="entry name" value="HisKA_3"/>
    <property type="match status" value="1"/>
</dbReference>
<feature type="transmembrane region" description="Helical" evidence="9">
    <location>
        <begin position="140"/>
        <end position="158"/>
    </location>
</feature>
<feature type="transmembrane region" description="Helical" evidence="9">
    <location>
        <begin position="78"/>
        <end position="95"/>
    </location>
</feature>
<keyword evidence="5" id="KW-0547">Nucleotide-binding</keyword>
<keyword evidence="9" id="KW-0472">Membrane</keyword>
<sequence>MLLRARAVGRGLPADVLVSCSVAALSTWWWHQFPLGGLLFGALAGLALMWRRRRPITVLVAVALLTTVTATIEVDGTKLHEGMLLITIAVAMYAVIVHAATLGRAVAGGVGAWVFTSLLLPLRDDSALSFDEVARNFGMLLGYGSVVWAVALSVRYFGQLQENAFERRLSAEREREHVARIAVAEERAVIARELHDIVAHSLSVIILQANGAAYAFDRDQERAREALRTIGTTGSDALEEIRQLVELLRSDGDGPSDRTPLALDQVEAVVQRARDAGLTAALTVHGTPPEVPGGIALAVCRIVQESLTNTLRHAGPEPAATVTVSYRAGGIDIEVRDSGAGGGPTISGGHGLVGMRERVALYGGTFEAGPMPGGGWRVHAGIPLAGARAVPA</sequence>
<organism evidence="12 13">
    <name type="scientific">Actinoplanes sandaracinus</name>
    <dbReference type="NCBI Taxonomy" id="3045177"/>
    <lineage>
        <taxon>Bacteria</taxon>
        <taxon>Bacillati</taxon>
        <taxon>Actinomycetota</taxon>
        <taxon>Actinomycetes</taxon>
        <taxon>Micromonosporales</taxon>
        <taxon>Micromonosporaceae</taxon>
        <taxon>Actinoplanes</taxon>
    </lineage>
</organism>
<keyword evidence="3" id="KW-0597">Phosphoprotein</keyword>
<name>A0ABT6WIG4_9ACTN</name>
<protein>
    <recommendedName>
        <fullName evidence="2">histidine kinase</fullName>
        <ecNumber evidence="2">2.7.13.3</ecNumber>
    </recommendedName>
</protein>
<keyword evidence="9" id="KW-1133">Transmembrane helix</keyword>
<dbReference type="Proteomes" id="UP001241758">
    <property type="component" value="Unassembled WGS sequence"/>
</dbReference>
<evidence type="ECO:0000256" key="6">
    <source>
        <dbReference type="ARBA" id="ARBA00022777"/>
    </source>
</evidence>
<keyword evidence="4" id="KW-0808">Transferase</keyword>
<feature type="transmembrane region" description="Helical" evidence="9">
    <location>
        <begin position="28"/>
        <end position="49"/>
    </location>
</feature>
<evidence type="ECO:0000313" key="13">
    <source>
        <dbReference type="Proteomes" id="UP001241758"/>
    </source>
</evidence>
<evidence type="ECO:0000259" key="11">
    <source>
        <dbReference type="Pfam" id="PF07730"/>
    </source>
</evidence>
<keyword evidence="13" id="KW-1185">Reference proteome</keyword>
<evidence type="ECO:0000256" key="9">
    <source>
        <dbReference type="SAM" id="Phobius"/>
    </source>
</evidence>
<reference evidence="12 13" key="1">
    <citation type="submission" date="2023-05" db="EMBL/GenBank/DDBJ databases">
        <title>Actinoplanes sp. NEAU-A12 genome sequencing.</title>
        <authorList>
            <person name="Wang Z.-S."/>
        </authorList>
    </citation>
    <scope>NUCLEOTIDE SEQUENCE [LARGE SCALE GENOMIC DNA]</scope>
    <source>
        <strain evidence="12 13">NEAU-A12</strain>
    </source>
</reference>
<comment type="caution">
    <text evidence="12">The sequence shown here is derived from an EMBL/GenBank/DDBJ whole genome shotgun (WGS) entry which is preliminary data.</text>
</comment>